<accession>A0A438MF59</accession>
<feature type="transmembrane region" description="Helical" evidence="1">
    <location>
        <begin position="18"/>
        <end position="37"/>
    </location>
</feature>
<reference evidence="2 3" key="1">
    <citation type="submission" date="2019-01" db="EMBL/GenBank/DDBJ databases">
        <title>Sequencing the genomes of 1000 actinobacteria strains.</title>
        <authorList>
            <person name="Klenk H.-P."/>
        </authorList>
    </citation>
    <scope>NUCLEOTIDE SEQUENCE [LARGE SCALE GENOMIC DNA]</scope>
    <source>
        <strain evidence="2 3">DSM 43925</strain>
    </source>
</reference>
<keyword evidence="3" id="KW-1185">Reference proteome</keyword>
<evidence type="ECO:0000313" key="2">
    <source>
        <dbReference type="EMBL" id="RVX44422.1"/>
    </source>
</evidence>
<protein>
    <submittedName>
        <fullName evidence="2">Uncharacterized protein</fullName>
    </submittedName>
</protein>
<keyword evidence="1" id="KW-0812">Transmembrane</keyword>
<comment type="caution">
    <text evidence="2">The sequence shown here is derived from an EMBL/GenBank/DDBJ whole genome shotgun (WGS) entry which is preliminary data.</text>
</comment>
<proteinExistence type="predicted"/>
<sequence>MADQFDVIEAGQRGRRRWIGLVVVVAVLAVPVIGLIASRDPEPLLPATRPTPEPIRSLTRLESPPNVLQVPSRAAKGGDEVIEVVFPHGVKAEVRYPAELDLAGMGSRPFQGVWIDGVYRQFVAPYGGEIEITRGGQPIRNYAPNVTLWPRQAGSGSYGQVLLFAFEKWRLAMYDRGQGLTFEQRLAVARSLKGTVTKDGYLVLSAGGTVRLLEPGEIAEGNPVGPQLWFGGAREMIALVPTPGCAKKARMPFIIDGRGRPAESVCRGDVLVAVTGPGRFREMAIDGIRVTVKGRASQ</sequence>
<keyword evidence="1" id="KW-1133">Transmembrane helix</keyword>
<organism evidence="2 3">
    <name type="scientific">Nonomuraea polychroma</name>
    <dbReference type="NCBI Taxonomy" id="46176"/>
    <lineage>
        <taxon>Bacteria</taxon>
        <taxon>Bacillati</taxon>
        <taxon>Actinomycetota</taxon>
        <taxon>Actinomycetes</taxon>
        <taxon>Streptosporangiales</taxon>
        <taxon>Streptosporangiaceae</taxon>
        <taxon>Nonomuraea</taxon>
    </lineage>
</organism>
<dbReference type="EMBL" id="SAUN01000001">
    <property type="protein sequence ID" value="RVX44422.1"/>
    <property type="molecule type" value="Genomic_DNA"/>
</dbReference>
<dbReference type="OrthoDB" id="3520391at2"/>
<name>A0A438MF59_9ACTN</name>
<keyword evidence="1" id="KW-0472">Membrane</keyword>
<dbReference type="Proteomes" id="UP000284824">
    <property type="component" value="Unassembled WGS sequence"/>
</dbReference>
<evidence type="ECO:0000256" key="1">
    <source>
        <dbReference type="SAM" id="Phobius"/>
    </source>
</evidence>
<dbReference type="AlphaFoldDB" id="A0A438MF59"/>
<gene>
    <name evidence="2" type="ORF">EDD27_7153</name>
</gene>
<evidence type="ECO:0000313" key="3">
    <source>
        <dbReference type="Proteomes" id="UP000284824"/>
    </source>
</evidence>
<dbReference type="RefSeq" id="WP_127936195.1">
    <property type="nucleotide sequence ID" value="NZ_SAUN01000001.1"/>
</dbReference>